<dbReference type="Gene3D" id="3.40.630.30">
    <property type="match status" value="1"/>
</dbReference>
<dbReference type="GO" id="GO:0046677">
    <property type="term" value="P:response to antibiotic"/>
    <property type="evidence" value="ECO:0007669"/>
    <property type="project" value="UniProtKB-KW"/>
</dbReference>
<protein>
    <recommendedName>
        <fullName evidence="3">Lysine N-acyltransferase MbtK</fullName>
    </recommendedName>
    <alternativeName>
        <fullName evidence="5">Mycobactin synthase protein K</fullName>
    </alternativeName>
</protein>
<dbReference type="AlphaFoldDB" id="A0AAX1Q6J6"/>
<evidence type="ECO:0000313" key="7">
    <source>
        <dbReference type="EMBL" id="RAS75691.1"/>
    </source>
</evidence>
<comment type="function">
    <text evidence="1">Acyltransferase required for the direct transfer of medium- to long-chain fatty acyl moieties from a carrier protein (MbtL) on to the epsilon-amino group of lysine residue in the mycobactin core.</text>
</comment>
<evidence type="ECO:0000256" key="3">
    <source>
        <dbReference type="ARBA" id="ARBA00020586"/>
    </source>
</evidence>
<geneLocation type="plasmid" evidence="7">
    <name>pBEH1</name>
</geneLocation>
<dbReference type="SMART" id="SM01006">
    <property type="entry name" value="AlcB"/>
    <property type="match status" value="1"/>
</dbReference>
<dbReference type="InterPro" id="IPR000182">
    <property type="entry name" value="GNAT_dom"/>
</dbReference>
<evidence type="ECO:0000256" key="5">
    <source>
        <dbReference type="ARBA" id="ARBA00031122"/>
    </source>
</evidence>
<keyword evidence="4" id="KW-0046">Antibiotic resistance</keyword>
<dbReference type="RefSeq" id="WP_113765754.1">
    <property type="nucleotide sequence ID" value="NZ_LVYK01000033.1"/>
</dbReference>
<comment type="caution">
    <text evidence="7">The sequence shown here is derived from an EMBL/GenBank/DDBJ whole genome shotgun (WGS) entry which is preliminary data.</text>
</comment>
<evidence type="ECO:0000259" key="6">
    <source>
        <dbReference type="PROSITE" id="PS51186"/>
    </source>
</evidence>
<name>A0AAX1Q6J6_9BACI</name>
<dbReference type="Pfam" id="PF13523">
    <property type="entry name" value="Acetyltransf_8"/>
    <property type="match status" value="1"/>
</dbReference>
<gene>
    <name evidence="7" type="ORF">A3864_15510</name>
</gene>
<feature type="domain" description="N-acetyltransferase" evidence="6">
    <location>
        <begin position="24"/>
        <end position="186"/>
    </location>
</feature>
<organism evidence="7 8">
    <name type="scientific">Priestia endophytica</name>
    <dbReference type="NCBI Taxonomy" id="135735"/>
    <lineage>
        <taxon>Bacteria</taxon>
        <taxon>Bacillati</taxon>
        <taxon>Bacillota</taxon>
        <taxon>Bacilli</taxon>
        <taxon>Bacillales</taxon>
        <taxon>Bacillaceae</taxon>
        <taxon>Priestia</taxon>
    </lineage>
</organism>
<evidence type="ECO:0000256" key="4">
    <source>
        <dbReference type="ARBA" id="ARBA00023251"/>
    </source>
</evidence>
<dbReference type="GO" id="GO:0019290">
    <property type="term" value="P:siderophore biosynthetic process"/>
    <property type="evidence" value="ECO:0007669"/>
    <property type="project" value="InterPro"/>
</dbReference>
<dbReference type="PANTHER" id="PTHR31438:SF1">
    <property type="entry name" value="LYSINE N-ACYLTRANSFERASE C17G9.06C-RELATED"/>
    <property type="match status" value="1"/>
</dbReference>
<dbReference type="InterPro" id="IPR016181">
    <property type="entry name" value="Acyl_CoA_acyltransferase"/>
</dbReference>
<sequence length="200" mass="23914">MKSNLALKQTYPIEHCDPIRKLILTYREVTIKDVSLLHSWMHEIHVIPYWKMDLSFEKYKEHVEAFLADDHQTLLIGEINGSPMSYWESYWVKEDVIGNYYEFDRFDQGIHLLIGPKEYLGKGYIYPLLLTILFHKFKVSETTKVIAEPDIRNEKMIHVFKKCGFTSIKEVELPDKTGLLMFCERGVFERRWTDWQQNKF</sequence>
<dbReference type="Proteomes" id="UP000250174">
    <property type="component" value="Unassembled WGS sequence"/>
</dbReference>
<proteinExistence type="predicted"/>
<dbReference type="SUPFAM" id="SSF55729">
    <property type="entry name" value="Acyl-CoA N-acyltransferases (Nat)"/>
    <property type="match status" value="1"/>
</dbReference>
<dbReference type="PANTHER" id="PTHR31438">
    <property type="entry name" value="LYSINE N-ACYLTRANSFERASE C17G9.06C-RELATED"/>
    <property type="match status" value="1"/>
</dbReference>
<evidence type="ECO:0000313" key="8">
    <source>
        <dbReference type="Proteomes" id="UP000250174"/>
    </source>
</evidence>
<comment type="pathway">
    <text evidence="2">Siderophore biosynthesis.</text>
</comment>
<dbReference type="PROSITE" id="PS51186">
    <property type="entry name" value="GNAT"/>
    <property type="match status" value="1"/>
</dbReference>
<reference evidence="7 8" key="1">
    <citation type="submission" date="2016-03" db="EMBL/GenBank/DDBJ databases">
        <title>Comparison of Bacillus endophyticus and B. anthracis characteristics using whole genome sequence analysis and microbiological techniques.</title>
        <authorList>
            <person name="Lekota K.E."/>
            <person name="Mafofo J."/>
            <person name="Rees J."/>
            <person name="Muchadeyi F.C."/>
            <person name="Madoroba E."/>
            <person name="Van Heerden H."/>
        </authorList>
    </citation>
    <scope>NUCLEOTIDE SEQUENCE [LARGE SCALE GENOMIC DNA]</scope>
    <source>
        <strain evidence="7 8">3631_10C</strain>
        <plasmid evidence="7">pBEH1</plasmid>
    </source>
</reference>
<dbReference type="EMBL" id="LVYK01000033">
    <property type="protein sequence ID" value="RAS75691.1"/>
    <property type="molecule type" value="Genomic_DNA"/>
</dbReference>
<evidence type="ECO:0000256" key="1">
    <source>
        <dbReference type="ARBA" id="ARBA00003818"/>
    </source>
</evidence>
<keyword evidence="7" id="KW-0614">Plasmid</keyword>
<evidence type="ECO:0000256" key="2">
    <source>
        <dbReference type="ARBA" id="ARBA00004924"/>
    </source>
</evidence>
<accession>A0AAX1Q6J6</accession>
<dbReference type="GO" id="GO:0016410">
    <property type="term" value="F:N-acyltransferase activity"/>
    <property type="evidence" value="ECO:0007669"/>
    <property type="project" value="TreeGrafter"/>
</dbReference>
<dbReference type="InterPro" id="IPR019432">
    <property type="entry name" value="Acyltransferase_MbtK/IucB-like"/>
</dbReference>